<accession>A0A9N7MQT8</accession>
<dbReference type="AlphaFoldDB" id="A0A9N7MQT8"/>
<feature type="region of interest" description="Disordered" evidence="1">
    <location>
        <begin position="45"/>
        <end position="68"/>
    </location>
</feature>
<evidence type="ECO:0000313" key="3">
    <source>
        <dbReference type="Proteomes" id="UP001153555"/>
    </source>
</evidence>
<evidence type="ECO:0000313" key="2">
    <source>
        <dbReference type="EMBL" id="CAA0813065.1"/>
    </source>
</evidence>
<dbReference type="Proteomes" id="UP001153555">
    <property type="component" value="Unassembled WGS sequence"/>
</dbReference>
<feature type="compositionally biased region" description="Basic and acidic residues" evidence="1">
    <location>
        <begin position="58"/>
        <end position="68"/>
    </location>
</feature>
<sequence>MSMSMFSSFDALCAESFFGQKIGLFSFPATSGHDDGKTPELKIGLVKKGKEVNSPPPHPEKKRTEDRRRVRAARFAPELDGVYCFETIIPY</sequence>
<evidence type="ECO:0000256" key="1">
    <source>
        <dbReference type="SAM" id="MobiDB-lite"/>
    </source>
</evidence>
<dbReference type="OrthoDB" id="751010at2759"/>
<comment type="caution">
    <text evidence="2">The sequence shown here is derived from an EMBL/GenBank/DDBJ whole genome shotgun (WGS) entry which is preliminary data.</text>
</comment>
<name>A0A9N7MQT8_STRHE</name>
<protein>
    <submittedName>
        <fullName evidence="2">Uncharacterized protein</fullName>
    </submittedName>
</protein>
<dbReference type="PANTHER" id="PTHR33641">
    <property type="entry name" value="OS06G0133500 PROTEIN"/>
    <property type="match status" value="1"/>
</dbReference>
<organism evidence="2 3">
    <name type="scientific">Striga hermonthica</name>
    <name type="common">Purple witchweed</name>
    <name type="synonym">Buchnera hermonthica</name>
    <dbReference type="NCBI Taxonomy" id="68872"/>
    <lineage>
        <taxon>Eukaryota</taxon>
        <taxon>Viridiplantae</taxon>
        <taxon>Streptophyta</taxon>
        <taxon>Embryophyta</taxon>
        <taxon>Tracheophyta</taxon>
        <taxon>Spermatophyta</taxon>
        <taxon>Magnoliopsida</taxon>
        <taxon>eudicotyledons</taxon>
        <taxon>Gunneridae</taxon>
        <taxon>Pentapetalae</taxon>
        <taxon>asterids</taxon>
        <taxon>lamiids</taxon>
        <taxon>Lamiales</taxon>
        <taxon>Orobanchaceae</taxon>
        <taxon>Buchnereae</taxon>
        <taxon>Striga</taxon>
    </lineage>
</organism>
<dbReference type="EMBL" id="CACSLK010011299">
    <property type="protein sequence ID" value="CAA0813065.1"/>
    <property type="molecule type" value="Genomic_DNA"/>
</dbReference>
<keyword evidence="3" id="KW-1185">Reference proteome</keyword>
<dbReference type="PANTHER" id="PTHR33641:SF16">
    <property type="entry name" value="AVR9_CF-9 RAPIDLY ELICITED PROTEIN"/>
    <property type="match status" value="1"/>
</dbReference>
<proteinExistence type="predicted"/>
<gene>
    <name evidence="2" type="ORF">SHERM_13624</name>
</gene>
<reference evidence="2" key="1">
    <citation type="submission" date="2019-12" db="EMBL/GenBank/DDBJ databases">
        <authorList>
            <person name="Scholes J."/>
        </authorList>
    </citation>
    <scope>NUCLEOTIDE SEQUENCE</scope>
</reference>